<dbReference type="Pfam" id="PF00015">
    <property type="entry name" value="MCPsignal"/>
    <property type="match status" value="1"/>
</dbReference>
<dbReference type="GO" id="GO:0016020">
    <property type="term" value="C:membrane"/>
    <property type="evidence" value="ECO:0007669"/>
    <property type="project" value="InterPro"/>
</dbReference>
<dbReference type="SUPFAM" id="SSF58104">
    <property type="entry name" value="Methyl-accepting chemotaxis protein (MCP) signaling domain"/>
    <property type="match status" value="1"/>
</dbReference>
<feature type="domain" description="Methyl-accepting transducer" evidence="4">
    <location>
        <begin position="150"/>
        <end position="273"/>
    </location>
</feature>
<keyword evidence="1 2" id="KW-0807">Transducer</keyword>
<dbReference type="OrthoDB" id="9765776at2"/>
<dbReference type="PANTHER" id="PTHR32089">
    <property type="entry name" value="METHYL-ACCEPTING CHEMOTAXIS PROTEIN MCPB"/>
    <property type="match status" value="1"/>
</dbReference>
<dbReference type="RefSeq" id="WP_072873355.1">
    <property type="nucleotide sequence ID" value="NZ_FRAF01000005.1"/>
</dbReference>
<evidence type="ECO:0000313" key="6">
    <source>
        <dbReference type="Proteomes" id="UP000184016"/>
    </source>
</evidence>
<sequence length="273" mass="29925">MTRLELILEAAPMIHALIPEAQLVVTDREKYILALPGEHFFLEVFDQGKTFLDGSIGKETVTTGKIVTRMGNPALTGGIPYQGTGVPIVENNEVMGAMCIFLPTQNKQTLQNTSENMLGMVQEITATLEELRVQTRQLQALADHLTTHNQQIQQATERISSIATMISDISTQTKMLGLNAAIEAARAGEHGRGFSVVASEIRRLSENTKNSSHQIVQFSEVMVESLEKVSTSIIEISHFIHEQTNEINSVADAVGEVEKVSSQLTELAKIIKS</sequence>
<organism evidence="5 6">
    <name type="scientific">Alicyclobacillus tolerans</name>
    <dbReference type="NCBI Taxonomy" id="90970"/>
    <lineage>
        <taxon>Bacteria</taxon>
        <taxon>Bacillati</taxon>
        <taxon>Bacillota</taxon>
        <taxon>Bacilli</taxon>
        <taxon>Bacillales</taxon>
        <taxon>Alicyclobacillaceae</taxon>
        <taxon>Alicyclobacillus</taxon>
    </lineage>
</organism>
<evidence type="ECO:0000313" key="5">
    <source>
        <dbReference type="EMBL" id="SHJ91890.1"/>
    </source>
</evidence>
<gene>
    <name evidence="5" type="ORF">SAMN05443507_105114</name>
</gene>
<dbReference type="STRING" id="1830138.SAMN05443507_105114"/>
<keyword evidence="3" id="KW-0175">Coiled coil</keyword>
<dbReference type="Gene3D" id="1.10.287.950">
    <property type="entry name" value="Methyl-accepting chemotaxis protein"/>
    <property type="match status" value="1"/>
</dbReference>
<feature type="coiled-coil region" evidence="3">
    <location>
        <begin position="121"/>
        <end position="158"/>
    </location>
</feature>
<reference evidence="6" key="1">
    <citation type="submission" date="2016-11" db="EMBL/GenBank/DDBJ databases">
        <authorList>
            <person name="Varghese N."/>
            <person name="Submissions S."/>
        </authorList>
    </citation>
    <scope>NUCLEOTIDE SEQUENCE [LARGE SCALE GENOMIC DNA]</scope>
    <source>
        <strain evidence="6">USBA-503</strain>
    </source>
</reference>
<dbReference type="AlphaFoldDB" id="A0A1M6N823"/>
<dbReference type="GO" id="GO:0007165">
    <property type="term" value="P:signal transduction"/>
    <property type="evidence" value="ECO:0007669"/>
    <property type="project" value="UniProtKB-KW"/>
</dbReference>
<keyword evidence="6" id="KW-1185">Reference proteome</keyword>
<evidence type="ECO:0000256" key="2">
    <source>
        <dbReference type="PROSITE-ProRule" id="PRU00284"/>
    </source>
</evidence>
<dbReference type="Proteomes" id="UP000184016">
    <property type="component" value="Unassembled WGS sequence"/>
</dbReference>
<protein>
    <submittedName>
        <fullName evidence="5">Methyl-accepting chemotaxis protein (MCP) signalling domain-containing protein</fullName>
    </submittedName>
</protein>
<evidence type="ECO:0000259" key="4">
    <source>
        <dbReference type="PROSITE" id="PS50111"/>
    </source>
</evidence>
<evidence type="ECO:0000256" key="3">
    <source>
        <dbReference type="SAM" id="Coils"/>
    </source>
</evidence>
<dbReference type="PROSITE" id="PS50111">
    <property type="entry name" value="CHEMOTAXIS_TRANSDUC_2"/>
    <property type="match status" value="1"/>
</dbReference>
<accession>A0A1M6N823</accession>
<evidence type="ECO:0000256" key="1">
    <source>
        <dbReference type="ARBA" id="ARBA00023224"/>
    </source>
</evidence>
<dbReference type="SMART" id="SM00283">
    <property type="entry name" value="MA"/>
    <property type="match status" value="1"/>
</dbReference>
<dbReference type="PANTHER" id="PTHR32089:SF112">
    <property type="entry name" value="LYSOZYME-LIKE PROTEIN-RELATED"/>
    <property type="match status" value="1"/>
</dbReference>
<proteinExistence type="predicted"/>
<dbReference type="EMBL" id="FRAF01000005">
    <property type="protein sequence ID" value="SHJ91890.1"/>
    <property type="molecule type" value="Genomic_DNA"/>
</dbReference>
<name>A0A1M6N823_9BACL</name>
<dbReference type="InterPro" id="IPR004089">
    <property type="entry name" value="MCPsignal_dom"/>
</dbReference>